<dbReference type="PANTHER" id="PTHR48448">
    <property type="entry name" value="MUTL PROTEIN ISOFORM 1"/>
    <property type="match status" value="1"/>
</dbReference>
<feature type="domain" description="DNA mismatch repair proteins mutS family" evidence="4">
    <location>
        <begin position="150"/>
        <end position="166"/>
    </location>
</feature>
<keyword evidence="3" id="KW-0238">DNA-binding</keyword>
<evidence type="ECO:0000256" key="2">
    <source>
        <dbReference type="ARBA" id="ARBA00022840"/>
    </source>
</evidence>
<dbReference type="PROSITE" id="PS00486">
    <property type="entry name" value="DNA_MISMATCH_REPAIR_2"/>
    <property type="match status" value="1"/>
</dbReference>
<dbReference type="Pfam" id="PF01541">
    <property type="entry name" value="GIY-YIG"/>
    <property type="match status" value="1"/>
</dbReference>
<evidence type="ECO:0000256" key="1">
    <source>
        <dbReference type="ARBA" id="ARBA00022741"/>
    </source>
</evidence>
<keyword evidence="1" id="KW-0547">Nucleotide-binding</keyword>
<dbReference type="InterPro" id="IPR000305">
    <property type="entry name" value="GIY-YIG_endonuc"/>
</dbReference>
<evidence type="ECO:0000259" key="4">
    <source>
        <dbReference type="PROSITE" id="PS00486"/>
    </source>
</evidence>
<keyword evidence="2" id="KW-0067">ATP-binding</keyword>
<evidence type="ECO:0000256" key="3">
    <source>
        <dbReference type="ARBA" id="ARBA00023125"/>
    </source>
</evidence>
<dbReference type="Pfam" id="PF00488">
    <property type="entry name" value="MutS_V"/>
    <property type="match status" value="1"/>
</dbReference>
<dbReference type="InterPro" id="IPR000432">
    <property type="entry name" value="DNA_mismatch_repair_MutS_C"/>
</dbReference>
<dbReference type="FunFam" id="3.40.50.300:FF:001188">
    <property type="entry name" value="DNA mismatch repair protein"/>
    <property type="match status" value="1"/>
</dbReference>
<reference evidence="6" key="1">
    <citation type="journal article" date="2018" name="Gigascience">
        <title>Genome assembly of the Pink Ipe (Handroanthus impetiginosus, Bignoniaceae), a highly valued, ecologically keystone Neotropical timber forest tree.</title>
        <authorList>
            <person name="Silva-Junior O.B."/>
            <person name="Grattapaglia D."/>
            <person name="Novaes E."/>
            <person name="Collevatti R.G."/>
        </authorList>
    </citation>
    <scope>NUCLEOTIDE SEQUENCE [LARGE SCALE GENOMIC DNA]</scope>
    <source>
        <strain evidence="6">cv. UFG-1</strain>
    </source>
</reference>
<evidence type="ECO:0000313" key="5">
    <source>
        <dbReference type="EMBL" id="PIN01808.1"/>
    </source>
</evidence>
<sequence>MLLVIAKALFGHVSEGRRRKWVFPTLIQRHRPEDTGVPHEAEGMKITGLSPYWFDAVQGGAVRNTVDMKSLFLLTGPNGGGKSSLLRSICAAALLGICGLMVPAEYAIIPHFDSIMLHMKSYDSPADGKSSFQVEMSEIRSIITRATSKSLVLIDEICRGTETAKGTCIAGSIIETLDAISCLGIVSTHLHGIFDLPLKTKNAVFKAMGTECIDSQTIPTWKLIDGICKESLAFETAKREGVPEELIQRAEELYVSAYAKDSSKIAVHKSDMDMVSDRQSCPEKEPSPVVEALRSVESLCKEVERAVVSICQKRITEFCKKNDVLEPSAMRCVLIGAKEQPPPSTIGTSCVYIMLRPDRKLYVGETDDLQGRVRAHRLKDGMQKASFLYFLVAGKSMACQLETLLINQLPSRGFHLTNLADGKHRNFGTSDLLEREMLIR</sequence>
<dbReference type="GO" id="GO:0030983">
    <property type="term" value="F:mismatched DNA binding"/>
    <property type="evidence" value="ECO:0007669"/>
    <property type="project" value="InterPro"/>
</dbReference>
<dbReference type="Gene3D" id="3.40.50.300">
    <property type="entry name" value="P-loop containing nucleotide triphosphate hydrolases"/>
    <property type="match status" value="1"/>
</dbReference>
<dbReference type="EMBL" id="NKXS01006237">
    <property type="protein sequence ID" value="PIN01808.1"/>
    <property type="molecule type" value="Genomic_DNA"/>
</dbReference>
<dbReference type="Proteomes" id="UP000231279">
    <property type="component" value="Unassembled WGS sequence"/>
</dbReference>
<dbReference type="SMART" id="SM00534">
    <property type="entry name" value="MUTSac"/>
    <property type="match status" value="1"/>
</dbReference>
<organism evidence="5 6">
    <name type="scientific">Handroanthus impetiginosus</name>
    <dbReference type="NCBI Taxonomy" id="429701"/>
    <lineage>
        <taxon>Eukaryota</taxon>
        <taxon>Viridiplantae</taxon>
        <taxon>Streptophyta</taxon>
        <taxon>Embryophyta</taxon>
        <taxon>Tracheophyta</taxon>
        <taxon>Spermatophyta</taxon>
        <taxon>Magnoliopsida</taxon>
        <taxon>eudicotyledons</taxon>
        <taxon>Gunneridae</taxon>
        <taxon>Pentapetalae</taxon>
        <taxon>asterids</taxon>
        <taxon>lamiids</taxon>
        <taxon>Lamiales</taxon>
        <taxon>Bignoniaceae</taxon>
        <taxon>Crescentiina</taxon>
        <taxon>Tabebuia alliance</taxon>
        <taxon>Handroanthus</taxon>
    </lineage>
</organism>
<dbReference type="GO" id="GO:0006298">
    <property type="term" value="P:mismatch repair"/>
    <property type="evidence" value="ECO:0007669"/>
    <property type="project" value="InterPro"/>
</dbReference>
<dbReference type="InterPro" id="IPR035901">
    <property type="entry name" value="GIY-YIG_endonuc_sf"/>
</dbReference>
<evidence type="ECO:0000313" key="6">
    <source>
        <dbReference type="Proteomes" id="UP000231279"/>
    </source>
</evidence>
<keyword evidence="6" id="KW-1185">Reference proteome</keyword>
<dbReference type="STRING" id="429701.A0A2G9G932"/>
<gene>
    <name evidence="5" type="ORF">CDL12_25679</name>
</gene>
<proteinExistence type="predicted"/>
<protein>
    <recommendedName>
        <fullName evidence="4">DNA mismatch repair proteins mutS family domain-containing protein</fullName>
    </recommendedName>
</protein>
<dbReference type="SUPFAM" id="SSF82771">
    <property type="entry name" value="GIY-YIG endonuclease"/>
    <property type="match status" value="1"/>
</dbReference>
<dbReference type="OrthoDB" id="10252754at2759"/>
<name>A0A2G9G932_9LAMI</name>
<dbReference type="GO" id="GO:0005524">
    <property type="term" value="F:ATP binding"/>
    <property type="evidence" value="ECO:0007669"/>
    <property type="project" value="UniProtKB-KW"/>
</dbReference>
<dbReference type="InterPro" id="IPR027417">
    <property type="entry name" value="P-loop_NTPase"/>
</dbReference>
<dbReference type="CDD" id="cd03243">
    <property type="entry name" value="ABC_MutS_homologs"/>
    <property type="match status" value="1"/>
</dbReference>
<dbReference type="PANTHER" id="PTHR48448:SF1">
    <property type="entry name" value="MUTL PROTEIN ISOFORM 1"/>
    <property type="match status" value="1"/>
</dbReference>
<comment type="caution">
    <text evidence="5">The sequence shown here is derived from an EMBL/GenBank/DDBJ whole genome shotgun (WGS) entry which is preliminary data.</text>
</comment>
<dbReference type="AlphaFoldDB" id="A0A2G9G932"/>
<dbReference type="InterPro" id="IPR053276">
    <property type="entry name" value="MtDNA_mismatch_repair_MutS"/>
</dbReference>
<dbReference type="SUPFAM" id="SSF52540">
    <property type="entry name" value="P-loop containing nucleoside triphosphate hydrolases"/>
    <property type="match status" value="1"/>
</dbReference>
<accession>A0A2G9G932</accession>